<name>A0A9N7YWQ8_PLEPL</name>
<dbReference type="Pfam" id="PF00751">
    <property type="entry name" value="DM"/>
    <property type="match status" value="1"/>
</dbReference>
<dbReference type="InterPro" id="IPR036407">
    <property type="entry name" value="DM_DNA-bd_sf"/>
</dbReference>
<evidence type="ECO:0000256" key="1">
    <source>
        <dbReference type="ARBA" id="ARBA00022723"/>
    </source>
</evidence>
<feature type="compositionally biased region" description="Basic and acidic residues" evidence="6">
    <location>
        <begin position="96"/>
        <end position="105"/>
    </location>
</feature>
<feature type="region of interest" description="Disordered" evidence="6">
    <location>
        <begin position="48"/>
        <end position="115"/>
    </location>
</feature>
<dbReference type="GO" id="GO:0043565">
    <property type="term" value="F:sequence-specific DNA binding"/>
    <property type="evidence" value="ECO:0007669"/>
    <property type="project" value="InterPro"/>
</dbReference>
<evidence type="ECO:0000313" key="9">
    <source>
        <dbReference type="Proteomes" id="UP001153269"/>
    </source>
</evidence>
<dbReference type="PROSITE" id="PS50809">
    <property type="entry name" value="DM_2"/>
    <property type="match status" value="1"/>
</dbReference>
<comment type="caution">
    <text evidence="8">The sequence shown here is derived from an EMBL/GenBank/DDBJ whole genome shotgun (WGS) entry which is preliminary data.</text>
</comment>
<dbReference type="Gene3D" id="4.10.1040.10">
    <property type="entry name" value="DM DNA-binding domain"/>
    <property type="match status" value="1"/>
</dbReference>
<comment type="subcellular location">
    <subcellularLocation>
        <location evidence="5">Nucleus</location>
    </subcellularLocation>
</comment>
<dbReference type="GO" id="GO:0006355">
    <property type="term" value="P:regulation of DNA-templated transcription"/>
    <property type="evidence" value="ECO:0007669"/>
    <property type="project" value="InterPro"/>
</dbReference>
<feature type="region of interest" description="Disordered" evidence="6">
    <location>
        <begin position="202"/>
        <end position="252"/>
    </location>
</feature>
<feature type="DNA-binding region" description="DM" evidence="5">
    <location>
        <begin position="13"/>
        <end position="63"/>
    </location>
</feature>
<organism evidence="8 9">
    <name type="scientific">Pleuronectes platessa</name>
    <name type="common">European plaice</name>
    <dbReference type="NCBI Taxonomy" id="8262"/>
    <lineage>
        <taxon>Eukaryota</taxon>
        <taxon>Metazoa</taxon>
        <taxon>Chordata</taxon>
        <taxon>Craniata</taxon>
        <taxon>Vertebrata</taxon>
        <taxon>Euteleostomi</taxon>
        <taxon>Actinopterygii</taxon>
        <taxon>Neopterygii</taxon>
        <taxon>Teleostei</taxon>
        <taxon>Neoteleostei</taxon>
        <taxon>Acanthomorphata</taxon>
        <taxon>Carangaria</taxon>
        <taxon>Pleuronectiformes</taxon>
        <taxon>Pleuronectoidei</taxon>
        <taxon>Pleuronectidae</taxon>
        <taxon>Pleuronectes</taxon>
    </lineage>
</organism>
<keyword evidence="2 5" id="KW-0862">Zinc</keyword>
<evidence type="ECO:0000256" key="5">
    <source>
        <dbReference type="PROSITE-ProRule" id="PRU00070"/>
    </source>
</evidence>
<protein>
    <recommendedName>
        <fullName evidence="7">DM domain-containing protein</fullName>
    </recommendedName>
</protein>
<evidence type="ECO:0000313" key="8">
    <source>
        <dbReference type="EMBL" id="CAB1447263.1"/>
    </source>
</evidence>
<dbReference type="GO" id="GO:0046872">
    <property type="term" value="F:metal ion binding"/>
    <property type="evidence" value="ECO:0007669"/>
    <property type="project" value="UniProtKB-KW"/>
</dbReference>
<evidence type="ECO:0000256" key="6">
    <source>
        <dbReference type="SAM" id="MobiDB-lite"/>
    </source>
</evidence>
<keyword evidence="1 5" id="KW-0479">Metal-binding</keyword>
<feature type="compositionally biased region" description="Pro residues" evidence="6">
    <location>
        <begin position="202"/>
        <end position="241"/>
    </location>
</feature>
<dbReference type="AlphaFoldDB" id="A0A9N7YWQ8"/>
<dbReference type="EMBL" id="CADEAL010003940">
    <property type="protein sequence ID" value="CAB1447263.1"/>
    <property type="molecule type" value="Genomic_DNA"/>
</dbReference>
<feature type="domain" description="DM" evidence="7">
    <location>
        <begin position="13"/>
        <end position="63"/>
    </location>
</feature>
<dbReference type="InterPro" id="IPR001275">
    <property type="entry name" value="DM_DNA-bd"/>
</dbReference>
<dbReference type="GO" id="GO:0005634">
    <property type="term" value="C:nucleus"/>
    <property type="evidence" value="ECO:0007669"/>
    <property type="project" value="UniProtKB-SubCell"/>
</dbReference>
<keyword evidence="9" id="KW-1185">Reference proteome</keyword>
<evidence type="ECO:0000256" key="4">
    <source>
        <dbReference type="ARBA" id="ARBA00023242"/>
    </source>
</evidence>
<proteinExistence type="predicted"/>
<evidence type="ECO:0000256" key="2">
    <source>
        <dbReference type="ARBA" id="ARBA00022833"/>
    </source>
</evidence>
<evidence type="ECO:0000256" key="3">
    <source>
        <dbReference type="ARBA" id="ARBA00023125"/>
    </source>
</evidence>
<accession>A0A9N7YWQ8</accession>
<evidence type="ECO:0000259" key="7">
    <source>
        <dbReference type="PROSITE" id="PS50809"/>
    </source>
</evidence>
<dbReference type="SMART" id="SM00301">
    <property type="entry name" value="DM"/>
    <property type="match status" value="1"/>
</dbReference>
<sequence length="252" mass="27357">MSLSKPERKERKCPRCRFHGLTVPLKNHTRTCPFLRCDCSRCLQGRAEVRGPQPRGPRDQEQRPGPGEAPPSATSPEPAAGGALDLRCRAAGGGGREARLERSEEPPLTPTAAFNAPSCNEMLQIPPQAFFPITVLVPVPHPEPLAQYPALCYTTLWVAPVPAAGFHRGPPPVPHPLLPPAAEAGLLAFWRRYLLNPSPPPPPMNPYPPPPPMNPYPSPPPMNPYPSPPPMNPYPSPPFLPEDPELDVVGVD</sequence>
<keyword evidence="3 5" id="KW-0238">DNA-binding</keyword>
<feature type="compositionally biased region" description="Low complexity" evidence="6">
    <location>
        <begin position="64"/>
        <end position="85"/>
    </location>
</feature>
<gene>
    <name evidence="8" type="ORF">PLEPLA_LOCUS34957</name>
</gene>
<dbReference type="Proteomes" id="UP001153269">
    <property type="component" value="Unassembled WGS sequence"/>
</dbReference>
<keyword evidence="4 5" id="KW-0539">Nucleus</keyword>
<dbReference type="PRINTS" id="PR01217">
    <property type="entry name" value="PRICHEXTENSN"/>
</dbReference>
<reference evidence="8" key="1">
    <citation type="submission" date="2020-03" db="EMBL/GenBank/DDBJ databases">
        <authorList>
            <person name="Weist P."/>
        </authorList>
    </citation>
    <scope>NUCLEOTIDE SEQUENCE</scope>
</reference>
<dbReference type="PROSITE" id="PS40000">
    <property type="entry name" value="DM_1"/>
    <property type="match status" value="1"/>
</dbReference>
<dbReference type="SUPFAM" id="SSF82927">
    <property type="entry name" value="Cysteine-rich DNA binding domain, (DM domain)"/>
    <property type="match status" value="1"/>
</dbReference>